<evidence type="ECO:0000313" key="1">
    <source>
        <dbReference type="EMBL" id="UQC78615.1"/>
    </source>
</evidence>
<organism evidence="1 2">
    <name type="scientific">Colletotrichum lupini</name>
    <dbReference type="NCBI Taxonomy" id="145971"/>
    <lineage>
        <taxon>Eukaryota</taxon>
        <taxon>Fungi</taxon>
        <taxon>Dikarya</taxon>
        <taxon>Ascomycota</taxon>
        <taxon>Pezizomycotina</taxon>
        <taxon>Sordariomycetes</taxon>
        <taxon>Hypocreomycetidae</taxon>
        <taxon>Glomerellales</taxon>
        <taxon>Glomerellaceae</taxon>
        <taxon>Colletotrichum</taxon>
        <taxon>Colletotrichum acutatum species complex</taxon>
    </lineage>
</organism>
<dbReference type="KEGG" id="clup:CLUP02_04092"/>
<sequence>MFPTSHCGVVAGALDRPNRPAEGKWAHTKGQAQEAPQFVQNLGRHQSMVHEESSDLSPEPVQPRIIIIYNTLYSVATCDNPRNDDILFRCFSRTELKFFSFFLFFFHICDTP</sequence>
<name>A0A9Q8SK33_9PEZI</name>
<protein>
    <submittedName>
        <fullName evidence="1">Uncharacterized protein</fullName>
    </submittedName>
</protein>
<dbReference type="RefSeq" id="XP_049140252.1">
    <property type="nucleotide sequence ID" value="XM_049283109.1"/>
</dbReference>
<reference evidence="1" key="1">
    <citation type="journal article" date="2021" name="Mol. Plant Microbe Interact.">
        <title>Complete Genome Sequence of the Plant-Pathogenic Fungus Colletotrichum lupini.</title>
        <authorList>
            <person name="Baroncelli R."/>
            <person name="Pensec F."/>
            <person name="Da Lio D."/>
            <person name="Boufleur T."/>
            <person name="Vicente I."/>
            <person name="Sarrocco S."/>
            <person name="Picot A."/>
            <person name="Baraldi E."/>
            <person name="Sukno S."/>
            <person name="Thon M."/>
            <person name="Le Floch G."/>
        </authorList>
    </citation>
    <scope>NUCLEOTIDE SEQUENCE</scope>
    <source>
        <strain evidence="1">IMI 504893</strain>
    </source>
</reference>
<dbReference type="AlphaFoldDB" id="A0A9Q8SK33"/>
<keyword evidence="2" id="KW-1185">Reference proteome</keyword>
<proteinExistence type="predicted"/>
<dbReference type="Proteomes" id="UP000830671">
    <property type="component" value="Chromosome 2"/>
</dbReference>
<evidence type="ECO:0000313" key="2">
    <source>
        <dbReference type="Proteomes" id="UP000830671"/>
    </source>
</evidence>
<gene>
    <name evidence="1" type="ORF">CLUP02_04092</name>
</gene>
<dbReference type="EMBL" id="CP019474">
    <property type="protein sequence ID" value="UQC78615.1"/>
    <property type="molecule type" value="Genomic_DNA"/>
</dbReference>
<dbReference type="GeneID" id="73338119"/>
<accession>A0A9Q8SK33</accession>